<dbReference type="SUPFAM" id="SSF54862">
    <property type="entry name" value="4Fe-4S ferredoxins"/>
    <property type="match status" value="1"/>
</dbReference>
<dbReference type="GO" id="GO:0010181">
    <property type="term" value="F:FMN binding"/>
    <property type="evidence" value="ECO:0007669"/>
    <property type="project" value="InterPro"/>
</dbReference>
<keyword evidence="7" id="KW-1185">Reference proteome</keyword>
<feature type="transmembrane region" description="Helical" evidence="4">
    <location>
        <begin position="560"/>
        <end position="577"/>
    </location>
</feature>
<keyword evidence="2" id="KW-1003">Cell membrane</keyword>
<evidence type="ECO:0000256" key="1">
    <source>
        <dbReference type="ARBA" id="ARBA00004236"/>
    </source>
</evidence>
<gene>
    <name evidence="6" type="ORF">B5D82_05280</name>
</gene>
<feature type="transmembrane region" description="Helical" evidence="4">
    <location>
        <begin position="597"/>
        <end position="614"/>
    </location>
</feature>
<accession>A0A222G5Y4</accession>
<dbReference type="EMBL" id="CP020465">
    <property type="protein sequence ID" value="ASP47221.1"/>
    <property type="molecule type" value="Genomic_DNA"/>
</dbReference>
<reference evidence="6 7" key="1">
    <citation type="submission" date="2017-08" db="EMBL/GenBank/DDBJ databases">
        <title>Complete genome of Colwellia sp. NB097-1, a psychrophile bacterium ioslated from Bering Sea.</title>
        <authorList>
            <person name="Chen X."/>
        </authorList>
    </citation>
    <scope>NUCLEOTIDE SEQUENCE [LARGE SCALE GENOMIC DNA]</scope>
    <source>
        <strain evidence="6 7">NB097-1</strain>
    </source>
</reference>
<feature type="domain" description="FMN-binding" evidence="5">
    <location>
        <begin position="88"/>
        <end position="183"/>
    </location>
</feature>
<evidence type="ECO:0000256" key="4">
    <source>
        <dbReference type="SAM" id="Phobius"/>
    </source>
</evidence>
<dbReference type="PANTHER" id="PTHR30224">
    <property type="entry name" value="ELECTRON TRANSPORT PROTEIN"/>
    <property type="match status" value="1"/>
</dbReference>
<dbReference type="Pfam" id="PF04205">
    <property type="entry name" value="FMN_bind"/>
    <property type="match status" value="1"/>
</dbReference>
<dbReference type="InterPro" id="IPR017896">
    <property type="entry name" value="4Fe4S_Fe-S-bd"/>
</dbReference>
<dbReference type="GO" id="GO:0003677">
    <property type="term" value="F:DNA binding"/>
    <property type="evidence" value="ECO:0007669"/>
    <property type="project" value="InterPro"/>
</dbReference>
<dbReference type="Pfam" id="PF12801">
    <property type="entry name" value="Fer4_5"/>
    <property type="match status" value="2"/>
</dbReference>
<evidence type="ECO:0000259" key="5">
    <source>
        <dbReference type="SMART" id="SM00900"/>
    </source>
</evidence>
<evidence type="ECO:0000313" key="7">
    <source>
        <dbReference type="Proteomes" id="UP000202259"/>
    </source>
</evidence>
<dbReference type="InterPro" id="IPR011399">
    <property type="entry name" value="NosR"/>
</dbReference>
<evidence type="ECO:0000313" key="6">
    <source>
        <dbReference type="EMBL" id="ASP47221.1"/>
    </source>
</evidence>
<name>A0A222G5Y4_9GAMM</name>
<keyword evidence="4" id="KW-1133">Transmembrane helix</keyword>
<feature type="transmembrane region" description="Helical" evidence="4">
    <location>
        <begin position="421"/>
        <end position="438"/>
    </location>
</feature>
<dbReference type="GO" id="GO:0045893">
    <property type="term" value="P:positive regulation of DNA-templated transcription"/>
    <property type="evidence" value="ECO:0007669"/>
    <property type="project" value="InterPro"/>
</dbReference>
<dbReference type="PANTHER" id="PTHR30224:SF4">
    <property type="entry name" value="ELECTRON TRANSPORT PROTEIN YCCM-RELATED"/>
    <property type="match status" value="1"/>
</dbReference>
<dbReference type="PIRSF" id="PIRSF036354">
    <property type="entry name" value="NosR"/>
    <property type="match status" value="1"/>
</dbReference>
<feature type="transmembrane region" description="Helical" evidence="4">
    <location>
        <begin position="494"/>
        <end position="514"/>
    </location>
</feature>
<keyword evidence="4" id="KW-0812">Transmembrane</keyword>
<evidence type="ECO:0000256" key="3">
    <source>
        <dbReference type="ARBA" id="ARBA00023136"/>
    </source>
</evidence>
<dbReference type="InterPro" id="IPR007329">
    <property type="entry name" value="FMN-bd"/>
</dbReference>
<keyword evidence="3 4" id="KW-0472">Membrane</keyword>
<dbReference type="InterPro" id="IPR052378">
    <property type="entry name" value="NosR_regulator"/>
</dbReference>
<dbReference type="OrthoDB" id="9806398at2"/>
<dbReference type="AlphaFoldDB" id="A0A222G5Y4"/>
<dbReference type="KEGG" id="cber:B5D82_05280"/>
<organism evidence="6 7">
    <name type="scientific">Cognaticolwellia beringensis</name>
    <dbReference type="NCBI Taxonomy" id="1967665"/>
    <lineage>
        <taxon>Bacteria</taxon>
        <taxon>Pseudomonadati</taxon>
        <taxon>Pseudomonadota</taxon>
        <taxon>Gammaproteobacteria</taxon>
        <taxon>Alteromonadales</taxon>
        <taxon>Colwelliaceae</taxon>
        <taxon>Cognaticolwellia</taxon>
    </lineage>
</organism>
<sequence>MHLKILNFLMTRMIFILVFMLAPSFYSFAFSPVEAQNTTSISDNIAEIFPSATRIGPVDKKIAVTPVYQLGDLLGYVFESDDFTNFIGFSGQTINILIGIDTQGVITGLKILNHHEPIFLHGLGEPPLFNFVNQYQNHSVKERFIINARDKSAQDATYFDGITRATISVLVVNDTIIASALKVAREKLSGFVAPSNFVINPDYFQKLDFDQLVEQKYIQHWQLTRDEALAITESSSAALAKAINIASEDTNNFINLYFGFVNIPIIGKNLLGETEYQRLLENLIPGEHALMVFNRGNYAFVSEDFIPQTVPSRLSAAQASLPVDIRDVDFYSYFNPRFALEIPDYNEIKVFRIKSQSGFELNKTLSLSLAVNYNQSFLSKNQYNFSFDSILPEVLFLDQTPLVKPEKAQPLWLKLWIQRSVEIIVLSMYLIALIIIFIKQEALAKNAKLTHQVRFLSLIFVIGFIGFYSQGQLSVVNIYTLLLSLKQGFNIEVFLLDPVIFILWVFVFITLFLWGRGLFCGWLCPFGAMQEVVALIAAKLKIKQIKIKPKYHTAAQKIKYVLLILLVACSFYSLTLAEQLAEVEPFKTSITLNFVRYWPFVLYAVLLLVLSLKIHKFYCRYLCPLGAGLAIIGRYPIFKWIRRREECGSPCQLCRNKKCGIDAIKPTGDIDYAECIQCLECVVTIESPKLCVVNKYANKTKPSQIKILNCNQ</sequence>
<feature type="transmembrane region" description="Helical" evidence="4">
    <location>
        <begin position="458"/>
        <end position="482"/>
    </location>
</feature>
<proteinExistence type="predicted"/>
<protein>
    <submittedName>
        <fullName evidence="6">(4Fe-4S)-binding protein</fullName>
    </submittedName>
</protein>
<dbReference type="Proteomes" id="UP000202259">
    <property type="component" value="Chromosome"/>
</dbReference>
<comment type="subcellular location">
    <subcellularLocation>
        <location evidence="1">Cell membrane</location>
    </subcellularLocation>
</comment>
<evidence type="ECO:0000256" key="2">
    <source>
        <dbReference type="ARBA" id="ARBA00022475"/>
    </source>
</evidence>
<dbReference type="SMART" id="SM00900">
    <property type="entry name" value="FMN_bind"/>
    <property type="match status" value="1"/>
</dbReference>
<dbReference type="GO" id="GO:0005886">
    <property type="term" value="C:plasma membrane"/>
    <property type="evidence" value="ECO:0007669"/>
    <property type="project" value="UniProtKB-SubCell"/>
</dbReference>